<feature type="transmembrane region" description="Helical" evidence="1">
    <location>
        <begin position="52"/>
        <end position="70"/>
    </location>
</feature>
<keyword evidence="1" id="KW-1133">Transmembrane helix</keyword>
<feature type="transmembrane region" description="Helical" evidence="1">
    <location>
        <begin position="30"/>
        <end position="46"/>
    </location>
</feature>
<dbReference type="Proteomes" id="UP000640614">
    <property type="component" value="Unassembled WGS sequence"/>
</dbReference>
<evidence type="ECO:0000256" key="1">
    <source>
        <dbReference type="SAM" id="Phobius"/>
    </source>
</evidence>
<comment type="caution">
    <text evidence="2">The sequence shown here is derived from an EMBL/GenBank/DDBJ whole genome shotgun (WGS) entry which is preliminary data.</text>
</comment>
<evidence type="ECO:0000313" key="2">
    <source>
        <dbReference type="EMBL" id="MBE8728316.1"/>
    </source>
</evidence>
<keyword evidence="1" id="KW-0472">Membrane</keyword>
<protein>
    <recommendedName>
        <fullName evidence="4">YcxB-like protein domain-containing protein</fullName>
    </recommendedName>
</protein>
<gene>
    <name evidence="2" type="ORF">C4F50_25685</name>
</gene>
<sequence>MTIQERYSIEETLNSFSLCPKKPSVNLSKWVLSGILVCGTGLFFVQKYIDKQMFWVIGVFLVYFFLHSLYDIQIGPKIRYTFDQQNNAVYKSSLFFSKRKILNLNEAVIFVHSEMGSWYYSLGAQKSQFVKNYRISENFSSSSKKDKRKKEYDEVILMKIDKLILSMQPS</sequence>
<dbReference type="EMBL" id="PRDM01000008">
    <property type="protein sequence ID" value="MBE8728316.1"/>
    <property type="molecule type" value="Genomic_DNA"/>
</dbReference>
<reference evidence="2 3" key="1">
    <citation type="submission" date="2018-07" db="EMBL/GenBank/DDBJ databases">
        <title>Genome assembly of strain KB82.</title>
        <authorList>
            <person name="Kukolya J."/>
            <person name="Horvath B."/>
            <person name="Nagy I."/>
            <person name="Toth A."/>
        </authorList>
    </citation>
    <scope>NUCLEOTIDE SEQUENCE [LARGE SCALE GENOMIC DNA]</scope>
    <source>
        <strain evidence="2 3">Kb82</strain>
    </source>
</reference>
<name>A0ABR9TSQ5_9FLAO</name>
<proteinExistence type="predicted"/>
<accession>A0ABR9TSQ5</accession>
<keyword evidence="3" id="KW-1185">Reference proteome</keyword>
<organism evidence="2 3">
    <name type="scientific">Flavobacterium hungaricum</name>
    <dbReference type="NCBI Taxonomy" id="2082725"/>
    <lineage>
        <taxon>Bacteria</taxon>
        <taxon>Pseudomonadati</taxon>
        <taxon>Bacteroidota</taxon>
        <taxon>Flavobacteriia</taxon>
        <taxon>Flavobacteriales</taxon>
        <taxon>Flavobacteriaceae</taxon>
        <taxon>Flavobacterium</taxon>
    </lineage>
</organism>
<evidence type="ECO:0008006" key="4">
    <source>
        <dbReference type="Google" id="ProtNLM"/>
    </source>
</evidence>
<keyword evidence="1" id="KW-0812">Transmembrane</keyword>
<evidence type="ECO:0000313" key="3">
    <source>
        <dbReference type="Proteomes" id="UP000640614"/>
    </source>
</evidence>